<feature type="signal peptide" evidence="1">
    <location>
        <begin position="1"/>
        <end position="23"/>
    </location>
</feature>
<dbReference type="Proteomes" id="UP000660862">
    <property type="component" value="Unassembled WGS sequence"/>
</dbReference>
<comment type="caution">
    <text evidence="2">The sequence shown here is derived from an EMBL/GenBank/DDBJ whole genome shotgun (WGS) entry which is preliminary data.</text>
</comment>
<protein>
    <recommendedName>
        <fullName evidence="4">DUF4859 domain-containing protein</fullName>
    </recommendedName>
</protein>
<proteinExistence type="predicted"/>
<evidence type="ECO:0000313" key="3">
    <source>
        <dbReference type="Proteomes" id="UP000660862"/>
    </source>
</evidence>
<name>A0A917HE22_9SPHI</name>
<dbReference type="AlphaFoldDB" id="A0A917HE22"/>
<evidence type="ECO:0000256" key="1">
    <source>
        <dbReference type="SAM" id="SignalP"/>
    </source>
</evidence>
<evidence type="ECO:0008006" key="4">
    <source>
        <dbReference type="Google" id="ProtNLM"/>
    </source>
</evidence>
<organism evidence="2 3">
    <name type="scientific">Parapedobacter pyrenivorans</name>
    <dbReference type="NCBI Taxonomy" id="1305674"/>
    <lineage>
        <taxon>Bacteria</taxon>
        <taxon>Pseudomonadati</taxon>
        <taxon>Bacteroidota</taxon>
        <taxon>Sphingobacteriia</taxon>
        <taxon>Sphingobacteriales</taxon>
        <taxon>Sphingobacteriaceae</taxon>
        <taxon>Parapedobacter</taxon>
    </lineage>
</organism>
<reference evidence="2" key="1">
    <citation type="journal article" date="2014" name="Int. J. Syst. Evol. Microbiol.">
        <title>Complete genome sequence of Corynebacterium casei LMG S-19264T (=DSM 44701T), isolated from a smear-ripened cheese.</title>
        <authorList>
            <consortium name="US DOE Joint Genome Institute (JGI-PGF)"/>
            <person name="Walter F."/>
            <person name="Albersmeier A."/>
            <person name="Kalinowski J."/>
            <person name="Ruckert C."/>
        </authorList>
    </citation>
    <scope>NUCLEOTIDE SEQUENCE</scope>
    <source>
        <strain evidence="2">CGMCC 1.12195</strain>
    </source>
</reference>
<keyword evidence="1" id="KW-0732">Signal</keyword>
<dbReference type="PROSITE" id="PS51257">
    <property type="entry name" value="PROKAR_LIPOPROTEIN"/>
    <property type="match status" value="1"/>
</dbReference>
<dbReference type="Pfam" id="PF19527">
    <property type="entry name" value="DUF6055"/>
    <property type="match status" value="1"/>
</dbReference>
<gene>
    <name evidence="2" type="ORF">GCM10007415_05030</name>
</gene>
<dbReference type="EMBL" id="BMER01000001">
    <property type="protein sequence ID" value="GGG76263.1"/>
    <property type="molecule type" value="Genomic_DNA"/>
</dbReference>
<accession>A0A917HE22</accession>
<reference evidence="2" key="2">
    <citation type="submission" date="2020-09" db="EMBL/GenBank/DDBJ databases">
        <authorList>
            <person name="Sun Q."/>
            <person name="Zhou Y."/>
        </authorList>
    </citation>
    <scope>NUCLEOTIDE SEQUENCE</scope>
    <source>
        <strain evidence="2">CGMCC 1.12195</strain>
    </source>
</reference>
<evidence type="ECO:0000313" key="2">
    <source>
        <dbReference type="EMBL" id="GGG76263.1"/>
    </source>
</evidence>
<keyword evidence="3" id="KW-1185">Reference proteome</keyword>
<feature type="chain" id="PRO_5037010668" description="DUF4859 domain-containing protein" evidence="1">
    <location>
        <begin position="24"/>
        <end position="451"/>
    </location>
</feature>
<dbReference type="RefSeq" id="WP_188504354.1">
    <property type="nucleotide sequence ID" value="NZ_BMER01000001.1"/>
</dbReference>
<sequence>MNRARKNVILIIGLVLVGCLAKAQQSLQADSKELYIPTKVYRVPDSNDYNDNNSEFSYQRMVETPNFAAFWSKQYGDDPMTNPNPAMRFNLKEALAEAERFYGFFIDTLKFADRGSSWTDKYKILVYVIGSEDGGGTAFGGGSENVGIFWTPPGRINKAPYATLAHELGHSFQFLVRADGANGAHGSMAEMTSQYMLWQVYPEWMTFENYHLVSFMEKTHFALLHPTNMYHTPYVLEYWSSKHGKDFVSRLWRESVEGEDAVMTYKRLNTVNQSDFNDELFDASRRFITWDMDRIRDVASPYANQHFTSLVDMGNGWHRIDSSKCPQNYGYNGIRLEVPKPGSKVKLQFKGLAGHDGYTSYNVDKAGWRYGFVAYTASGKRVYGKTQSAADGTTTFKVPKGTQYLWLVVMGAPTEHWSLPMRRRGQQAEAPKEERWPYQIKLSGTTVAEST</sequence>
<dbReference type="InterPro" id="IPR045690">
    <property type="entry name" value="DUF6055"/>
</dbReference>